<comment type="pathway">
    <text evidence="2">Siderophore biosynthesis; mycobactin biosynthesis.</text>
</comment>
<reference evidence="8" key="1">
    <citation type="journal article" date="2019" name="Int. J. Syst. Evol. Microbiol.">
        <title>The Global Catalogue of Microorganisms (GCM) 10K type strain sequencing project: providing services to taxonomists for standard genome sequencing and annotation.</title>
        <authorList>
            <consortium name="The Broad Institute Genomics Platform"/>
            <consortium name="The Broad Institute Genome Sequencing Center for Infectious Disease"/>
            <person name="Wu L."/>
            <person name="Ma J."/>
        </authorList>
    </citation>
    <scope>NUCLEOTIDE SEQUENCE [LARGE SCALE GENOMIC DNA]</scope>
    <source>
        <strain evidence="8">CCM 7640</strain>
    </source>
</reference>
<dbReference type="PROSITE" id="PS51186">
    <property type="entry name" value="GNAT"/>
    <property type="match status" value="1"/>
</dbReference>
<dbReference type="EMBL" id="BMCM01000001">
    <property type="protein sequence ID" value="GGD70515.1"/>
    <property type="molecule type" value="Genomic_DNA"/>
</dbReference>
<proteinExistence type="predicted"/>
<dbReference type="InterPro" id="IPR000182">
    <property type="entry name" value="GNAT_dom"/>
</dbReference>
<evidence type="ECO:0000313" key="7">
    <source>
        <dbReference type="EMBL" id="GGD70515.1"/>
    </source>
</evidence>
<feature type="domain" description="N-acetyltransferase" evidence="6">
    <location>
        <begin position="5"/>
        <end position="180"/>
    </location>
</feature>
<dbReference type="SUPFAM" id="SSF55729">
    <property type="entry name" value="Acyl-CoA N-acyltransferases (Nat)"/>
    <property type="match status" value="1"/>
</dbReference>
<gene>
    <name evidence="7" type="ORF">GCM10007269_12150</name>
</gene>
<dbReference type="Proteomes" id="UP000629365">
    <property type="component" value="Unassembled WGS sequence"/>
</dbReference>
<dbReference type="PANTHER" id="PTHR31438:SF1">
    <property type="entry name" value="LYSINE N-ACYLTRANSFERASE C17G9.06C-RELATED"/>
    <property type="match status" value="1"/>
</dbReference>
<sequence>MPEAIAWRPIVEADFALLSDWLTRPHVHRYWNHDFTPEGVSRDFGPGTRGEEAGEDLLVSVDGVPEALVQRSRIEDYAEDFSELGAIVDVPAGAVTIDYFVADPAHTGRGLGTAVIRAIVADTWSSYPDCPAIIVPVVAGNTASWRALERAGFRRVGEGDMEPENPIDPPLHVISRIVRPEARA</sequence>
<dbReference type="SMART" id="SM01006">
    <property type="entry name" value="AlcB"/>
    <property type="match status" value="1"/>
</dbReference>
<organism evidence="7 8">
    <name type="scientific">Microbacterium murale</name>
    <dbReference type="NCBI Taxonomy" id="1081040"/>
    <lineage>
        <taxon>Bacteria</taxon>
        <taxon>Bacillati</taxon>
        <taxon>Actinomycetota</taxon>
        <taxon>Actinomycetes</taxon>
        <taxon>Micrococcales</taxon>
        <taxon>Microbacteriaceae</taxon>
        <taxon>Microbacterium</taxon>
    </lineage>
</organism>
<accession>A0ABQ1RI07</accession>
<evidence type="ECO:0000256" key="5">
    <source>
        <dbReference type="ARBA" id="ARBA00031122"/>
    </source>
</evidence>
<evidence type="ECO:0000313" key="8">
    <source>
        <dbReference type="Proteomes" id="UP000629365"/>
    </source>
</evidence>
<dbReference type="PANTHER" id="PTHR31438">
    <property type="entry name" value="LYSINE N-ACYLTRANSFERASE C17G9.06C-RELATED"/>
    <property type="match status" value="1"/>
</dbReference>
<dbReference type="Gene3D" id="3.40.630.30">
    <property type="match status" value="1"/>
</dbReference>
<evidence type="ECO:0000259" key="6">
    <source>
        <dbReference type="PROSITE" id="PS51186"/>
    </source>
</evidence>
<name>A0ABQ1RI07_9MICO</name>
<comment type="function">
    <text evidence="1">Acyltransferase required for the direct transfer of medium- to long-chain fatty acyl moieties from a carrier protein (MbtL) on to the epsilon-amino group of lysine residue in the mycobactin core.</text>
</comment>
<protein>
    <recommendedName>
        <fullName evidence="3">Lysine N-acyltransferase MbtK</fullName>
    </recommendedName>
    <alternativeName>
        <fullName evidence="5">Mycobactin synthase protein K</fullName>
    </alternativeName>
</protein>
<evidence type="ECO:0000256" key="2">
    <source>
        <dbReference type="ARBA" id="ARBA00005102"/>
    </source>
</evidence>
<dbReference type="InterPro" id="IPR016181">
    <property type="entry name" value="Acyl_CoA_acyltransferase"/>
</dbReference>
<evidence type="ECO:0000256" key="4">
    <source>
        <dbReference type="ARBA" id="ARBA00023251"/>
    </source>
</evidence>
<keyword evidence="8" id="KW-1185">Reference proteome</keyword>
<dbReference type="Pfam" id="PF13523">
    <property type="entry name" value="Acetyltransf_8"/>
    <property type="match status" value="1"/>
</dbReference>
<dbReference type="InterPro" id="IPR019432">
    <property type="entry name" value="Acyltransferase_MbtK/IucB-like"/>
</dbReference>
<keyword evidence="4" id="KW-0046">Antibiotic resistance</keyword>
<evidence type="ECO:0000256" key="3">
    <source>
        <dbReference type="ARBA" id="ARBA00020586"/>
    </source>
</evidence>
<comment type="caution">
    <text evidence="7">The sequence shown here is derived from an EMBL/GenBank/DDBJ whole genome shotgun (WGS) entry which is preliminary data.</text>
</comment>
<evidence type="ECO:0000256" key="1">
    <source>
        <dbReference type="ARBA" id="ARBA00003818"/>
    </source>
</evidence>